<evidence type="ECO:0000313" key="2">
    <source>
        <dbReference type="Proteomes" id="UP001372526"/>
    </source>
</evidence>
<dbReference type="Pfam" id="PF13671">
    <property type="entry name" value="AAA_33"/>
    <property type="match status" value="1"/>
</dbReference>
<dbReference type="EMBL" id="JBAWSX010000008">
    <property type="protein sequence ID" value="MEI4802616.1"/>
    <property type="molecule type" value="Genomic_DNA"/>
</dbReference>
<keyword evidence="2" id="KW-1185">Reference proteome</keyword>
<dbReference type="SUPFAM" id="SSF52540">
    <property type="entry name" value="P-loop containing nucleoside triphosphate hydrolases"/>
    <property type="match status" value="1"/>
</dbReference>
<dbReference type="RefSeq" id="WP_336473127.1">
    <property type="nucleotide sequence ID" value="NZ_JBAWSX010000008.1"/>
</dbReference>
<organism evidence="1 2">
    <name type="scientific">Bacillus bruguierae</name>
    <dbReference type="NCBI Taxonomy" id="3127667"/>
    <lineage>
        <taxon>Bacteria</taxon>
        <taxon>Bacillati</taxon>
        <taxon>Bacillota</taxon>
        <taxon>Bacilli</taxon>
        <taxon>Bacillales</taxon>
        <taxon>Bacillaceae</taxon>
        <taxon>Bacillus</taxon>
    </lineage>
</organism>
<protein>
    <submittedName>
        <fullName evidence="1">AAA family ATPase</fullName>
    </submittedName>
</protein>
<accession>A0ABU8FIU1</accession>
<reference evidence="1 2" key="1">
    <citation type="submission" date="2024-01" db="EMBL/GenBank/DDBJ databases">
        <title>Seven novel Bacillus-like species.</title>
        <authorList>
            <person name="Liu G."/>
        </authorList>
    </citation>
    <scope>NUCLEOTIDE SEQUENCE [LARGE SCALE GENOMIC DNA]</scope>
    <source>
        <strain evidence="1 2">FJAT-51639</strain>
    </source>
</reference>
<name>A0ABU8FIU1_9BACI</name>
<evidence type="ECO:0000313" key="1">
    <source>
        <dbReference type="EMBL" id="MEI4802616.1"/>
    </source>
</evidence>
<gene>
    <name evidence="1" type="ORF">WAZ07_15075</name>
</gene>
<dbReference type="Gene3D" id="3.40.50.300">
    <property type="entry name" value="P-loop containing nucleotide triphosphate hydrolases"/>
    <property type="match status" value="1"/>
</dbReference>
<comment type="caution">
    <text evidence="1">The sequence shown here is derived from an EMBL/GenBank/DDBJ whole genome shotgun (WGS) entry which is preliminary data.</text>
</comment>
<dbReference type="PANTHER" id="PTHR37807:SF3">
    <property type="entry name" value="OS07G0160300 PROTEIN"/>
    <property type="match status" value="1"/>
</dbReference>
<dbReference type="Proteomes" id="UP001372526">
    <property type="component" value="Unassembled WGS sequence"/>
</dbReference>
<dbReference type="PANTHER" id="PTHR37807">
    <property type="entry name" value="OS07G0160300 PROTEIN"/>
    <property type="match status" value="1"/>
</dbReference>
<sequence length="174" mass="19900">MFFLQMSGFPGSGKSTLSREIAKMTGAIIIDHDIVKTALLESFGVDDIDTRLAGKISYDIEWALIDFHLSQGHDVILDSPCLYVEMVEKGTAVAKKHDAKYKYVECYLNDMQEIDNRLQNRKRMISQIQHVESEELFKEWIENSKKPSDSHYLVVDSGQPLDCYINEVVTYINS</sequence>
<dbReference type="InterPro" id="IPR027417">
    <property type="entry name" value="P-loop_NTPase"/>
</dbReference>
<proteinExistence type="predicted"/>